<organism evidence="1 2">
    <name type="scientific">Perkinsus olseni</name>
    <name type="common">Perkinsus atlanticus</name>
    <dbReference type="NCBI Taxonomy" id="32597"/>
    <lineage>
        <taxon>Eukaryota</taxon>
        <taxon>Sar</taxon>
        <taxon>Alveolata</taxon>
        <taxon>Perkinsozoa</taxon>
        <taxon>Perkinsea</taxon>
        <taxon>Perkinsida</taxon>
        <taxon>Perkinsidae</taxon>
        <taxon>Perkinsus</taxon>
    </lineage>
</organism>
<dbReference type="OMA" id="VLRCFDN"/>
<dbReference type="SUPFAM" id="SSF52540">
    <property type="entry name" value="P-loop containing nucleoside triphosphate hydrolases"/>
    <property type="match status" value="1"/>
</dbReference>
<dbReference type="PANTHER" id="PTHR23305">
    <property type="entry name" value="OBG GTPASE FAMILY"/>
    <property type="match status" value="1"/>
</dbReference>
<dbReference type="EMBL" id="JABANO010026021">
    <property type="protein sequence ID" value="KAF4719261.1"/>
    <property type="molecule type" value="Genomic_DNA"/>
</dbReference>
<keyword evidence="2" id="KW-1185">Reference proteome</keyword>
<accession>A0A7J6RG14</accession>
<dbReference type="AlphaFoldDB" id="A0A7J6RG14"/>
<evidence type="ECO:0000313" key="2">
    <source>
        <dbReference type="Proteomes" id="UP000553632"/>
    </source>
</evidence>
<dbReference type="Gene3D" id="3.40.50.300">
    <property type="entry name" value="P-loop containing nucleotide triphosphate hydrolases"/>
    <property type="match status" value="1"/>
</dbReference>
<dbReference type="PANTHER" id="PTHR23305:SF11">
    <property type="entry name" value="OBG-LIKE ATPASE 1"/>
    <property type="match status" value="1"/>
</dbReference>
<gene>
    <name evidence="1" type="primary">OLA1_2</name>
    <name evidence="1" type="ORF">FOZ63_022989</name>
</gene>
<reference evidence="1 2" key="1">
    <citation type="submission" date="2020-04" db="EMBL/GenBank/DDBJ databases">
        <title>Perkinsus olseni comparative genomics.</title>
        <authorList>
            <person name="Bogema D.R."/>
        </authorList>
    </citation>
    <scope>NUCLEOTIDE SEQUENCE [LARGE SCALE GENOMIC DNA]</scope>
    <source>
        <strain evidence="1 2">ATCC PRA-207</strain>
    </source>
</reference>
<proteinExistence type="predicted"/>
<dbReference type="InterPro" id="IPR012675">
    <property type="entry name" value="Beta-grasp_dom_sf"/>
</dbReference>
<name>A0A7J6RG14_PEROL</name>
<feature type="non-terminal residue" evidence="1">
    <location>
        <position position="1"/>
    </location>
</feature>
<evidence type="ECO:0000313" key="1">
    <source>
        <dbReference type="EMBL" id="KAF4719261.1"/>
    </source>
</evidence>
<dbReference type="InterPro" id="IPR027417">
    <property type="entry name" value="P-loop_NTPase"/>
</dbReference>
<feature type="non-terminal residue" evidence="1">
    <location>
        <position position="101"/>
    </location>
</feature>
<dbReference type="Gene3D" id="3.10.20.30">
    <property type="match status" value="1"/>
</dbReference>
<comment type="caution">
    <text evidence="1">The sequence shown here is derived from an EMBL/GenBank/DDBJ whole genome shotgun (WGS) entry which is preliminary data.</text>
</comment>
<sequence length="101" mass="11742">YQFLTTKPTVYLVNMSERDFIRQKNKWLPKIKEWVDANGGGPIIPYSAAFEMEYQECGDSEEDKKAYLEKTGAKKSMIDKIIKTGYDYLDLIHFFTCGPDE</sequence>
<protein>
    <submittedName>
        <fullName evidence="1">Obg-like ATPase</fullName>
    </submittedName>
</protein>
<dbReference type="GO" id="GO:0005737">
    <property type="term" value="C:cytoplasm"/>
    <property type="evidence" value="ECO:0007669"/>
    <property type="project" value="TreeGrafter"/>
</dbReference>
<dbReference type="GO" id="GO:0016887">
    <property type="term" value="F:ATP hydrolysis activity"/>
    <property type="evidence" value="ECO:0007669"/>
    <property type="project" value="TreeGrafter"/>
</dbReference>
<dbReference type="Proteomes" id="UP000553632">
    <property type="component" value="Unassembled WGS sequence"/>
</dbReference>